<dbReference type="InterPro" id="IPR004776">
    <property type="entry name" value="Mem_transp_PIN-like"/>
</dbReference>
<organism evidence="6 7">
    <name type="scientific">Trypanosoma cruzi</name>
    <dbReference type="NCBI Taxonomy" id="5693"/>
    <lineage>
        <taxon>Eukaryota</taxon>
        <taxon>Discoba</taxon>
        <taxon>Euglenozoa</taxon>
        <taxon>Kinetoplastea</taxon>
        <taxon>Metakinetoplastina</taxon>
        <taxon>Trypanosomatida</taxon>
        <taxon>Trypanosomatidae</taxon>
        <taxon>Trypanosoma</taxon>
        <taxon>Schizotrypanum</taxon>
    </lineage>
</organism>
<dbReference type="GO" id="GO:0055085">
    <property type="term" value="P:transmembrane transport"/>
    <property type="evidence" value="ECO:0007669"/>
    <property type="project" value="InterPro"/>
</dbReference>
<name>A0A7J6YAY2_TRYCR</name>
<dbReference type="EMBL" id="JABDHM010000017">
    <property type="protein sequence ID" value="KAF5223725.1"/>
    <property type="molecule type" value="Genomic_DNA"/>
</dbReference>
<dbReference type="PANTHER" id="PTHR31419:SF1">
    <property type="entry name" value="PROTEIN PIN-LIKES 6"/>
    <property type="match status" value="1"/>
</dbReference>
<dbReference type="Pfam" id="PF03547">
    <property type="entry name" value="Mem_trans"/>
    <property type="match status" value="1"/>
</dbReference>
<feature type="transmembrane region" description="Helical" evidence="5">
    <location>
        <begin position="478"/>
        <end position="498"/>
    </location>
</feature>
<dbReference type="InterPro" id="IPR039305">
    <property type="entry name" value="PILS2/6"/>
</dbReference>
<feature type="transmembrane region" description="Helical" evidence="5">
    <location>
        <begin position="59"/>
        <end position="77"/>
    </location>
</feature>
<dbReference type="VEuPathDB" id="TriTrypDB:ECC02_003179"/>
<protein>
    <submittedName>
        <fullName evidence="6">Uncharacterized protein</fullName>
    </submittedName>
</protein>
<feature type="transmembrane region" description="Helical" evidence="5">
    <location>
        <begin position="343"/>
        <end position="362"/>
    </location>
</feature>
<keyword evidence="3 5" id="KW-1133">Transmembrane helix</keyword>
<feature type="transmembrane region" description="Helical" evidence="5">
    <location>
        <begin position="223"/>
        <end position="241"/>
    </location>
</feature>
<keyword evidence="4 5" id="KW-0472">Membrane</keyword>
<gene>
    <name evidence="6" type="ORF">ECC02_003179</name>
</gene>
<feature type="transmembrane region" description="Helical" evidence="5">
    <location>
        <begin position="89"/>
        <end position="110"/>
    </location>
</feature>
<dbReference type="AlphaFoldDB" id="A0A7J6YAY2"/>
<sequence length="501" mass="56757">MPFLPVVHCRKYICPCIHSALYYFIYLFFLVSLLGEFLFFFFFFFVFKTLGEIIHAYIRTNNYIYIFIFIYWDLVLLPHVCKEGTMDRFISSAVTVGKVILVSVVGIWISQHFHNKEKSLKALSYISVKIFLPCLLFSQLAKDLSWDMIHKYYWACILPLIPMIFGFCTALAFRPFIPAELHGLLLLSCTFQSIVSYGLGIVLNLDISWWSKEDRSEAQSYVFLFNLLHSLFLWSFGTMIVEKGAMALEEMKATAAVATAVSAEDDGDDAITSMRNTSGALVEMEECFGAESHQSAGQLEAYQPAPEINSTRDVVERENKCTADLTWPEYIRVQLPYLLSEQIIASFLGLLVALVPPFYLLAKNPVGEVLMGGISFLAPGAVPLQLLVLGVNVTADDEDDSKKLPICFLVVVILLRLLFIPAICFCIIHILVVNALMPYDKPFILVMLILTSAPTAINTSSICSIYSYKVKEYTKVLLFMYMACIFTTTVWLTVYVWYLDS</sequence>
<dbReference type="GO" id="GO:0016020">
    <property type="term" value="C:membrane"/>
    <property type="evidence" value="ECO:0007669"/>
    <property type="project" value="UniProtKB-SubCell"/>
</dbReference>
<feature type="transmembrane region" description="Helical" evidence="5">
    <location>
        <begin position="20"/>
        <end position="47"/>
    </location>
</feature>
<evidence type="ECO:0000256" key="1">
    <source>
        <dbReference type="ARBA" id="ARBA00004141"/>
    </source>
</evidence>
<evidence type="ECO:0000256" key="4">
    <source>
        <dbReference type="ARBA" id="ARBA00023136"/>
    </source>
</evidence>
<evidence type="ECO:0000313" key="6">
    <source>
        <dbReference type="EMBL" id="KAF5223725.1"/>
    </source>
</evidence>
<comment type="caution">
    <text evidence="6">The sequence shown here is derived from an EMBL/GenBank/DDBJ whole genome shotgun (WGS) entry which is preliminary data.</text>
</comment>
<feature type="transmembrane region" description="Helical" evidence="5">
    <location>
        <begin position="374"/>
        <end position="394"/>
    </location>
</feature>
<feature type="transmembrane region" description="Helical" evidence="5">
    <location>
        <begin position="184"/>
        <end position="203"/>
    </location>
</feature>
<dbReference type="VEuPathDB" id="TriTrypDB:BCY84_18542"/>
<feature type="transmembrane region" description="Helical" evidence="5">
    <location>
        <begin position="152"/>
        <end position="172"/>
    </location>
</feature>
<accession>A0A7J6YAY2</accession>
<evidence type="ECO:0000313" key="7">
    <source>
        <dbReference type="Proteomes" id="UP000583944"/>
    </source>
</evidence>
<reference evidence="6 7" key="1">
    <citation type="journal article" date="2019" name="Genome Biol. Evol.">
        <title>Nanopore Sequencing Significantly Improves Genome Assembly of the Protozoan Parasite Trypanosoma cruzi.</title>
        <authorList>
            <person name="Diaz-Viraque F."/>
            <person name="Pita S."/>
            <person name="Greif G."/>
            <person name="de Souza R.C.M."/>
            <person name="Iraola G."/>
            <person name="Robello C."/>
        </authorList>
    </citation>
    <scope>NUCLEOTIDE SEQUENCE [LARGE SCALE GENOMIC DNA]</scope>
    <source>
        <strain evidence="6 7">Berenice</strain>
    </source>
</reference>
<dbReference type="Proteomes" id="UP000583944">
    <property type="component" value="Unassembled WGS sequence"/>
</dbReference>
<keyword evidence="2 5" id="KW-0812">Transmembrane</keyword>
<feature type="transmembrane region" description="Helical" evidence="5">
    <location>
        <begin position="406"/>
        <end position="431"/>
    </location>
</feature>
<feature type="transmembrane region" description="Helical" evidence="5">
    <location>
        <begin position="443"/>
        <end position="466"/>
    </location>
</feature>
<proteinExistence type="predicted"/>
<comment type="subcellular location">
    <subcellularLocation>
        <location evidence="1">Membrane</location>
        <topology evidence="1">Multi-pass membrane protein</topology>
    </subcellularLocation>
</comment>
<evidence type="ECO:0000256" key="3">
    <source>
        <dbReference type="ARBA" id="ARBA00022989"/>
    </source>
</evidence>
<dbReference type="PANTHER" id="PTHR31419">
    <property type="entry name" value="PROTEIN PIN-LIKES 2"/>
    <property type="match status" value="1"/>
</dbReference>
<evidence type="ECO:0000256" key="5">
    <source>
        <dbReference type="SAM" id="Phobius"/>
    </source>
</evidence>
<evidence type="ECO:0000256" key="2">
    <source>
        <dbReference type="ARBA" id="ARBA00022692"/>
    </source>
</evidence>